<feature type="compositionally biased region" description="Polar residues" evidence="1">
    <location>
        <begin position="44"/>
        <end position="53"/>
    </location>
</feature>
<dbReference type="RefSeq" id="WP_242631993.1">
    <property type="nucleotide sequence ID" value="NZ_SJPI01000001.1"/>
</dbReference>
<feature type="compositionally biased region" description="Gly residues" evidence="1">
    <location>
        <begin position="124"/>
        <end position="136"/>
    </location>
</feature>
<name>A0A5C5WZ70_9BACT</name>
<dbReference type="EMBL" id="SJPI01000001">
    <property type="protein sequence ID" value="TWT55212.1"/>
    <property type="molecule type" value="Genomic_DNA"/>
</dbReference>
<proteinExistence type="predicted"/>
<dbReference type="Proteomes" id="UP000316598">
    <property type="component" value="Unassembled WGS sequence"/>
</dbReference>
<dbReference type="AlphaFoldDB" id="A0A5C5WZ70"/>
<feature type="region of interest" description="Disordered" evidence="1">
    <location>
        <begin position="109"/>
        <end position="166"/>
    </location>
</feature>
<feature type="compositionally biased region" description="Low complexity" evidence="1">
    <location>
        <begin position="16"/>
        <end position="32"/>
    </location>
</feature>
<organism evidence="2 3">
    <name type="scientific">Rubripirellula amarantea</name>
    <dbReference type="NCBI Taxonomy" id="2527999"/>
    <lineage>
        <taxon>Bacteria</taxon>
        <taxon>Pseudomonadati</taxon>
        <taxon>Planctomycetota</taxon>
        <taxon>Planctomycetia</taxon>
        <taxon>Pirellulales</taxon>
        <taxon>Pirellulaceae</taxon>
        <taxon>Rubripirellula</taxon>
    </lineage>
</organism>
<accession>A0A5C5WZ70</accession>
<evidence type="ECO:0000313" key="2">
    <source>
        <dbReference type="EMBL" id="TWT55212.1"/>
    </source>
</evidence>
<evidence type="ECO:0000313" key="3">
    <source>
        <dbReference type="Proteomes" id="UP000316598"/>
    </source>
</evidence>
<reference evidence="2 3" key="1">
    <citation type="submission" date="2019-02" db="EMBL/GenBank/DDBJ databases">
        <title>Deep-cultivation of Planctomycetes and their phenomic and genomic characterization uncovers novel biology.</title>
        <authorList>
            <person name="Wiegand S."/>
            <person name="Jogler M."/>
            <person name="Boedeker C."/>
            <person name="Pinto D."/>
            <person name="Vollmers J."/>
            <person name="Rivas-Marin E."/>
            <person name="Kohn T."/>
            <person name="Peeters S.H."/>
            <person name="Heuer A."/>
            <person name="Rast P."/>
            <person name="Oberbeckmann S."/>
            <person name="Bunk B."/>
            <person name="Jeske O."/>
            <person name="Meyerdierks A."/>
            <person name="Storesund J.E."/>
            <person name="Kallscheuer N."/>
            <person name="Luecker S."/>
            <person name="Lage O.M."/>
            <person name="Pohl T."/>
            <person name="Merkel B.J."/>
            <person name="Hornburger P."/>
            <person name="Mueller R.-W."/>
            <person name="Bruemmer F."/>
            <person name="Labrenz M."/>
            <person name="Spormann A.M."/>
            <person name="Op Den Camp H."/>
            <person name="Overmann J."/>
            <person name="Amann R."/>
            <person name="Jetten M.S.M."/>
            <person name="Mascher T."/>
            <person name="Medema M.H."/>
            <person name="Devos D.P."/>
            <person name="Kaster A.-K."/>
            <person name="Ovreas L."/>
            <person name="Rohde M."/>
            <person name="Galperin M.Y."/>
            <person name="Jogler C."/>
        </authorList>
    </citation>
    <scope>NUCLEOTIDE SEQUENCE [LARGE SCALE GENOMIC DNA]</scope>
    <source>
        <strain evidence="2 3">Pla22</strain>
    </source>
</reference>
<comment type="caution">
    <text evidence="2">The sequence shown here is derived from an EMBL/GenBank/DDBJ whole genome shotgun (WGS) entry which is preliminary data.</text>
</comment>
<evidence type="ECO:0000256" key="1">
    <source>
        <dbReference type="SAM" id="MobiDB-lite"/>
    </source>
</evidence>
<feature type="compositionally biased region" description="Low complexity" evidence="1">
    <location>
        <begin position="111"/>
        <end position="123"/>
    </location>
</feature>
<protein>
    <submittedName>
        <fullName evidence="2">Uncharacterized protein</fullName>
    </submittedName>
</protein>
<feature type="region of interest" description="Disordered" evidence="1">
    <location>
        <begin position="16"/>
        <end position="53"/>
    </location>
</feature>
<keyword evidence="3" id="KW-1185">Reference proteome</keyword>
<gene>
    <name evidence="2" type="ORF">Pla22_28670</name>
</gene>
<sequence length="232" mass="23771">MAASFNNVTGIKQMNVSNSTAVFSSQSSSTNSRPQGPPPRGEEQLSSALQSIGVDESTTADILAQVDEAIAALKSESTSGVTSRPAMKSVIDDVLEANGIDPSEVEEAIKASGAGRSSGVEGSSEGGGAFGRGGPSEAGRPAGPPPHEADSSVVESALLSAGADESSTDELINQIIDSIQELTNQSDSNVSQEELRSILTSLFEENGVDIDQFEQALSEQVGSPGSFLNLLV</sequence>